<dbReference type="Gene3D" id="2.170.130.10">
    <property type="entry name" value="TonB-dependent receptor, plug domain"/>
    <property type="match status" value="1"/>
</dbReference>
<feature type="domain" description="TonB-dependent receptor-like beta-barrel" evidence="12">
    <location>
        <begin position="152"/>
        <end position="596"/>
    </location>
</feature>
<dbReference type="AlphaFoldDB" id="A0A291R114"/>
<comment type="similarity">
    <text evidence="10 11">Belongs to the TonB-dependent receptor family.</text>
</comment>
<accession>A0A291R114</accession>
<dbReference type="PANTHER" id="PTHR30069">
    <property type="entry name" value="TONB-DEPENDENT OUTER MEMBRANE RECEPTOR"/>
    <property type="match status" value="1"/>
</dbReference>
<organism evidence="14 15">
    <name type="scientific">Chitinophaga caeni</name>
    <dbReference type="NCBI Taxonomy" id="2029983"/>
    <lineage>
        <taxon>Bacteria</taxon>
        <taxon>Pseudomonadati</taxon>
        <taxon>Bacteroidota</taxon>
        <taxon>Chitinophagia</taxon>
        <taxon>Chitinophagales</taxon>
        <taxon>Chitinophagaceae</taxon>
        <taxon>Chitinophaga</taxon>
    </lineage>
</organism>
<name>A0A291R114_9BACT</name>
<dbReference type="GO" id="GO:0015344">
    <property type="term" value="F:siderophore uptake transmembrane transporter activity"/>
    <property type="evidence" value="ECO:0007669"/>
    <property type="project" value="TreeGrafter"/>
</dbReference>
<evidence type="ECO:0000256" key="3">
    <source>
        <dbReference type="ARBA" id="ARBA00022452"/>
    </source>
</evidence>
<feature type="domain" description="TonB-dependent receptor plug" evidence="13">
    <location>
        <begin position="28"/>
        <end position="133"/>
    </location>
</feature>
<gene>
    <name evidence="14" type="ORF">COR50_16760</name>
</gene>
<keyword evidence="2 10" id="KW-0813">Transport</keyword>
<evidence type="ECO:0000256" key="5">
    <source>
        <dbReference type="ARBA" id="ARBA00022729"/>
    </source>
</evidence>
<dbReference type="SUPFAM" id="SSF56935">
    <property type="entry name" value="Porins"/>
    <property type="match status" value="1"/>
</dbReference>
<evidence type="ECO:0000259" key="13">
    <source>
        <dbReference type="Pfam" id="PF07715"/>
    </source>
</evidence>
<evidence type="ECO:0000256" key="2">
    <source>
        <dbReference type="ARBA" id="ARBA00022448"/>
    </source>
</evidence>
<evidence type="ECO:0000256" key="7">
    <source>
        <dbReference type="ARBA" id="ARBA00023136"/>
    </source>
</evidence>
<dbReference type="GO" id="GO:0044718">
    <property type="term" value="P:siderophore transmembrane transport"/>
    <property type="evidence" value="ECO:0007669"/>
    <property type="project" value="TreeGrafter"/>
</dbReference>
<keyword evidence="8 14" id="KW-0675">Receptor</keyword>
<dbReference type="Proteomes" id="UP000220133">
    <property type="component" value="Chromosome"/>
</dbReference>
<dbReference type="InterPro" id="IPR012910">
    <property type="entry name" value="Plug_dom"/>
</dbReference>
<keyword evidence="7 10" id="KW-0472">Membrane</keyword>
<comment type="subcellular location">
    <subcellularLocation>
        <location evidence="1 10">Cell outer membrane</location>
        <topology evidence="1 10">Multi-pass membrane protein</topology>
    </subcellularLocation>
</comment>
<dbReference type="PROSITE" id="PS52016">
    <property type="entry name" value="TONB_DEPENDENT_REC_3"/>
    <property type="match status" value="1"/>
</dbReference>
<dbReference type="InterPro" id="IPR000531">
    <property type="entry name" value="Beta-barrel_TonB"/>
</dbReference>
<evidence type="ECO:0000256" key="11">
    <source>
        <dbReference type="RuleBase" id="RU003357"/>
    </source>
</evidence>
<proteinExistence type="inferred from homology"/>
<dbReference type="PANTHER" id="PTHR30069:SF29">
    <property type="entry name" value="HEMOGLOBIN AND HEMOGLOBIN-HAPTOGLOBIN-BINDING PROTEIN 1-RELATED"/>
    <property type="match status" value="1"/>
</dbReference>
<dbReference type="Pfam" id="PF00593">
    <property type="entry name" value="TonB_dep_Rec_b-barrel"/>
    <property type="match status" value="1"/>
</dbReference>
<evidence type="ECO:0000259" key="12">
    <source>
        <dbReference type="Pfam" id="PF00593"/>
    </source>
</evidence>
<keyword evidence="3 10" id="KW-1134">Transmembrane beta strand</keyword>
<evidence type="ECO:0000313" key="15">
    <source>
        <dbReference type="Proteomes" id="UP000220133"/>
    </source>
</evidence>
<dbReference type="InterPro" id="IPR037066">
    <property type="entry name" value="Plug_dom_sf"/>
</dbReference>
<evidence type="ECO:0000256" key="10">
    <source>
        <dbReference type="PROSITE-ProRule" id="PRU01360"/>
    </source>
</evidence>
<evidence type="ECO:0000313" key="14">
    <source>
        <dbReference type="EMBL" id="ATL49926.1"/>
    </source>
</evidence>
<protein>
    <submittedName>
        <fullName evidence="14">TonB-dependent receptor</fullName>
    </submittedName>
</protein>
<dbReference type="InterPro" id="IPR036942">
    <property type="entry name" value="Beta-barrel_TonB_sf"/>
</dbReference>
<reference evidence="14 15" key="1">
    <citation type="submission" date="2017-10" db="EMBL/GenBank/DDBJ databases">
        <title>Paenichitinophaga pekingensis gen. nov., sp. nov., isolated from activated sludge.</title>
        <authorList>
            <person name="Jin D."/>
            <person name="Kong X."/>
            <person name="Deng Y."/>
            <person name="Bai Z."/>
        </authorList>
    </citation>
    <scope>NUCLEOTIDE SEQUENCE [LARGE SCALE GENOMIC DNA]</scope>
    <source>
        <strain evidence="14 15">13</strain>
    </source>
</reference>
<sequence>MGLSAQEMNKQLDPVTVTATIQPVSSSRTGRNLTIIKGSDIASLPVHSLDELLRYVPGLEVQARGPMGAQSDFVVRGGTFQQVLVIIDGLRVNDPNTGHFSSYIPVTPGEIDRIEILKGASSAIYGSEAVGGVIHIITKTFHANNQSSQDYDASVTGGAYGLWNASGNAFINTGKTAISAGVLSNNTNGQSLRGIDGFVHANTISLAASQQLGGKWRLSARSSYDTRNFAAQGFYTTYASDTASENVNTWWNQLQLDYQQEKEHLSIRLGYKSVDDTYKYNPSSVANSSNSQLWQLLTTYERSIGKKGSIVTGVQGQSKSISSNDRGDHDLQQGAVFFGYQQGIGDGFTLNPALRLDWNEGSGTELVPQMNLSYRHAWYQLRASAGKTIRDADFTERYNNYNKAYVSSGRLGNPDLSPEHSWSYEAGADIYIGNHFRLATTVFRREQDDVIDWADTPFDALPRKENLNPAGSFALAKNISEVNTTGWEADVYYHRKMPRGYLFSMNAGFVWMDTQSSDGNTSFYISSHAKLLTNFSLQLGAPRWEIALNGLYKIRNAQSNDAIKAYVNKSYFVMNGKASYHLIKDRCSVFLQVDNIFDRNYQDLLAAQMPGRWIMGGAQFHLHKN</sequence>
<dbReference type="Gene3D" id="2.40.170.20">
    <property type="entry name" value="TonB-dependent receptor, beta-barrel domain"/>
    <property type="match status" value="1"/>
</dbReference>
<dbReference type="OrthoDB" id="9758472at2"/>
<keyword evidence="9 10" id="KW-0998">Cell outer membrane</keyword>
<dbReference type="EMBL" id="CP023777">
    <property type="protein sequence ID" value="ATL49926.1"/>
    <property type="molecule type" value="Genomic_DNA"/>
</dbReference>
<evidence type="ECO:0000256" key="8">
    <source>
        <dbReference type="ARBA" id="ARBA00023170"/>
    </source>
</evidence>
<evidence type="ECO:0000256" key="4">
    <source>
        <dbReference type="ARBA" id="ARBA00022692"/>
    </source>
</evidence>
<evidence type="ECO:0000256" key="1">
    <source>
        <dbReference type="ARBA" id="ARBA00004571"/>
    </source>
</evidence>
<evidence type="ECO:0000256" key="6">
    <source>
        <dbReference type="ARBA" id="ARBA00023077"/>
    </source>
</evidence>
<evidence type="ECO:0000256" key="9">
    <source>
        <dbReference type="ARBA" id="ARBA00023237"/>
    </source>
</evidence>
<keyword evidence="4 10" id="KW-0812">Transmembrane</keyword>
<dbReference type="CDD" id="cd01347">
    <property type="entry name" value="ligand_gated_channel"/>
    <property type="match status" value="1"/>
</dbReference>
<keyword evidence="6 11" id="KW-0798">TonB box</keyword>
<dbReference type="InterPro" id="IPR039426">
    <property type="entry name" value="TonB-dep_rcpt-like"/>
</dbReference>
<dbReference type="GO" id="GO:0009279">
    <property type="term" value="C:cell outer membrane"/>
    <property type="evidence" value="ECO:0007669"/>
    <property type="project" value="UniProtKB-SubCell"/>
</dbReference>
<keyword evidence="5" id="KW-0732">Signal</keyword>
<dbReference type="Pfam" id="PF07715">
    <property type="entry name" value="Plug"/>
    <property type="match status" value="1"/>
</dbReference>
<dbReference type="KEGG" id="cbae:COR50_16760"/>
<keyword evidence="15" id="KW-1185">Reference proteome</keyword>